<dbReference type="GO" id="GO:0007204">
    <property type="term" value="P:positive regulation of cytosolic calcium ion concentration"/>
    <property type="evidence" value="ECO:0007669"/>
    <property type="project" value="TreeGrafter"/>
</dbReference>
<feature type="transmembrane region" description="Helical" evidence="13">
    <location>
        <begin position="255"/>
        <end position="274"/>
    </location>
</feature>
<evidence type="ECO:0000256" key="10">
    <source>
        <dbReference type="ARBA" id="ARBA00023224"/>
    </source>
</evidence>
<keyword evidence="2" id="KW-0145">Chemotaxis</keyword>
<feature type="transmembrane region" description="Helical" evidence="13">
    <location>
        <begin position="197"/>
        <end position="218"/>
    </location>
</feature>
<feature type="transmembrane region" description="Helical" evidence="13">
    <location>
        <begin position="117"/>
        <end position="137"/>
    </location>
</feature>
<gene>
    <name evidence="15" type="ORF">AGOR_G00078400</name>
</gene>
<evidence type="ECO:0000256" key="4">
    <source>
        <dbReference type="ARBA" id="ARBA00022989"/>
    </source>
</evidence>
<reference evidence="15" key="1">
    <citation type="submission" date="2021-01" db="EMBL/GenBank/DDBJ databases">
        <authorList>
            <person name="Zahm M."/>
            <person name="Roques C."/>
            <person name="Cabau C."/>
            <person name="Klopp C."/>
            <person name="Donnadieu C."/>
            <person name="Jouanno E."/>
            <person name="Lampietro C."/>
            <person name="Louis A."/>
            <person name="Herpin A."/>
            <person name="Echchiki A."/>
            <person name="Berthelot C."/>
            <person name="Parey E."/>
            <person name="Roest-Crollius H."/>
            <person name="Braasch I."/>
            <person name="Postlethwait J."/>
            <person name="Bobe J."/>
            <person name="Montfort J."/>
            <person name="Bouchez O."/>
            <person name="Begum T."/>
            <person name="Mejri S."/>
            <person name="Adams A."/>
            <person name="Chen W.-J."/>
            <person name="Guiguen Y."/>
        </authorList>
    </citation>
    <scope>NUCLEOTIDE SEQUENCE</scope>
    <source>
        <tissue evidence="15">Blood</tissue>
    </source>
</reference>
<dbReference type="SUPFAM" id="SSF81321">
    <property type="entry name" value="Family A G protein-coupled receptor-like"/>
    <property type="match status" value="1"/>
</dbReference>
<protein>
    <recommendedName>
        <fullName evidence="14">G-protein coupled receptors family 1 profile domain-containing protein</fullName>
    </recommendedName>
</protein>
<dbReference type="PROSITE" id="PS50262">
    <property type="entry name" value="G_PROTEIN_RECEP_F1_2"/>
    <property type="match status" value="1"/>
</dbReference>
<evidence type="ECO:0000256" key="2">
    <source>
        <dbReference type="ARBA" id="ARBA00022500"/>
    </source>
</evidence>
<evidence type="ECO:0000256" key="11">
    <source>
        <dbReference type="ARBA" id="ARBA00025736"/>
    </source>
</evidence>
<feature type="transmembrane region" description="Helical" evidence="13">
    <location>
        <begin position="82"/>
        <end position="105"/>
    </location>
</feature>
<dbReference type="PRINTS" id="PR00237">
    <property type="entry name" value="GPCRRHODOPSN"/>
</dbReference>
<proteinExistence type="inferred from homology"/>
<evidence type="ECO:0000313" key="16">
    <source>
        <dbReference type="Proteomes" id="UP000829720"/>
    </source>
</evidence>
<dbReference type="FunFam" id="1.20.1070.10:FF:000034">
    <property type="entry name" value="G-protein coupled receptor 1"/>
    <property type="match status" value="1"/>
</dbReference>
<feature type="transmembrane region" description="Helical" evidence="13">
    <location>
        <begin position="286"/>
        <end position="308"/>
    </location>
</feature>
<keyword evidence="16" id="KW-1185">Reference proteome</keyword>
<keyword evidence="9" id="KW-0325">Glycoprotein</keyword>
<evidence type="ECO:0000313" key="15">
    <source>
        <dbReference type="EMBL" id="KAI1899022.1"/>
    </source>
</evidence>
<feature type="transmembrane region" description="Helical" evidence="13">
    <location>
        <begin position="157"/>
        <end position="176"/>
    </location>
</feature>
<keyword evidence="10 12" id="KW-0807">Transducer</keyword>
<evidence type="ECO:0000256" key="12">
    <source>
        <dbReference type="RuleBase" id="RU000688"/>
    </source>
</evidence>
<dbReference type="PRINTS" id="PR01157">
    <property type="entry name" value="P2YPURNOCPTR"/>
</dbReference>
<dbReference type="Gene3D" id="1.20.1070.10">
    <property type="entry name" value="Rhodopsin 7-helix transmembrane proteins"/>
    <property type="match status" value="1"/>
</dbReference>
<dbReference type="GO" id="GO:0004930">
    <property type="term" value="F:G protein-coupled receptor activity"/>
    <property type="evidence" value="ECO:0007669"/>
    <property type="project" value="UniProtKB-KW"/>
</dbReference>
<dbReference type="Pfam" id="PF00001">
    <property type="entry name" value="7tm_1"/>
    <property type="match status" value="1"/>
</dbReference>
<dbReference type="InterPro" id="IPR000826">
    <property type="entry name" value="Formyl_rcpt-rel"/>
</dbReference>
<dbReference type="GO" id="GO:0005886">
    <property type="term" value="C:plasma membrane"/>
    <property type="evidence" value="ECO:0007669"/>
    <property type="project" value="TreeGrafter"/>
</dbReference>
<dbReference type="GO" id="GO:0004875">
    <property type="term" value="F:complement receptor activity"/>
    <property type="evidence" value="ECO:0007669"/>
    <property type="project" value="TreeGrafter"/>
</dbReference>
<organism evidence="15 16">
    <name type="scientific">Albula goreensis</name>
    <dbReference type="NCBI Taxonomy" id="1534307"/>
    <lineage>
        <taxon>Eukaryota</taxon>
        <taxon>Metazoa</taxon>
        <taxon>Chordata</taxon>
        <taxon>Craniata</taxon>
        <taxon>Vertebrata</taxon>
        <taxon>Euteleostomi</taxon>
        <taxon>Actinopterygii</taxon>
        <taxon>Neopterygii</taxon>
        <taxon>Teleostei</taxon>
        <taxon>Albuliformes</taxon>
        <taxon>Albulidae</taxon>
        <taxon>Albula</taxon>
    </lineage>
</organism>
<evidence type="ECO:0000256" key="6">
    <source>
        <dbReference type="ARBA" id="ARBA00023136"/>
    </source>
</evidence>
<accession>A0A8T3DQT5</accession>
<keyword evidence="6 13" id="KW-0472">Membrane</keyword>
<evidence type="ECO:0000259" key="14">
    <source>
        <dbReference type="PROSITE" id="PS50262"/>
    </source>
</evidence>
<dbReference type="EMBL" id="JAERUA010000006">
    <property type="protein sequence ID" value="KAI1899022.1"/>
    <property type="molecule type" value="Genomic_DNA"/>
</dbReference>
<comment type="similarity">
    <text evidence="12">Belongs to the G-protein coupled receptor 1 family.</text>
</comment>
<sequence length="400" mass="45379">MIDSEWPSELDWCHTKRERGAGHNCDRGLLLYSFKLYVPGAPEDQTCVIMDDWENYTYEYLEYDVFEVEVEKGYIQREPLHIISVVIYSISFVLGVIGNGIVIWVTAFKTKRTVNSVWLQNLAMADFVFVLFLPFSIDYVLRDFNWGFGLLMCKLNSFVLNVNMYASVLFLMVLSLDRYISLVHLTGSQRLRTVRRAWGVCGVVWGFAVAISIPALIFRDILQLHSKVVCFTNFHVQDRHSGYLRHVAIVTVRTLVGFLLPFSAICVCSILLAIRVRRSESVRLSSFSRTISALILAFFLCWAPYHVFSVMELSTHTTLVLHSVLQTGFPLATSLAFFNSCINPLLYVLLGKKVRRLLKQTCLELTKTSLREISQSISGTESLSVPVACAPDEPIALTTV</sequence>
<keyword evidence="3 12" id="KW-0812">Transmembrane</keyword>
<name>A0A8T3DQT5_9TELE</name>
<dbReference type="PANTHER" id="PTHR24225">
    <property type="entry name" value="CHEMOTACTIC RECEPTOR"/>
    <property type="match status" value="1"/>
</dbReference>
<evidence type="ECO:0000256" key="8">
    <source>
        <dbReference type="ARBA" id="ARBA00023170"/>
    </source>
</evidence>
<dbReference type="GO" id="GO:0007200">
    <property type="term" value="P:phospholipase C-activating G protein-coupled receptor signaling pathway"/>
    <property type="evidence" value="ECO:0007669"/>
    <property type="project" value="TreeGrafter"/>
</dbReference>
<keyword evidence="4 13" id="KW-1133">Transmembrane helix</keyword>
<evidence type="ECO:0000256" key="7">
    <source>
        <dbReference type="ARBA" id="ARBA00023157"/>
    </source>
</evidence>
<keyword evidence="5 12" id="KW-0297">G-protein coupled receptor</keyword>
<keyword evidence="8 12" id="KW-0675">Receptor</keyword>
<feature type="transmembrane region" description="Helical" evidence="13">
    <location>
        <begin position="328"/>
        <end position="350"/>
    </location>
</feature>
<evidence type="ECO:0000256" key="5">
    <source>
        <dbReference type="ARBA" id="ARBA00023040"/>
    </source>
</evidence>
<dbReference type="Proteomes" id="UP000829720">
    <property type="component" value="Unassembled WGS sequence"/>
</dbReference>
<keyword evidence="7" id="KW-1015">Disulfide bond</keyword>
<comment type="caution">
    <text evidence="15">The sequence shown here is derived from an EMBL/GenBank/DDBJ whole genome shotgun (WGS) entry which is preliminary data.</text>
</comment>
<comment type="similarity">
    <text evidence="11">Belongs to the chemokine-like receptor (CMKLR) family.</text>
</comment>
<evidence type="ECO:0000256" key="3">
    <source>
        <dbReference type="ARBA" id="ARBA00022692"/>
    </source>
</evidence>
<evidence type="ECO:0000256" key="1">
    <source>
        <dbReference type="ARBA" id="ARBA00004141"/>
    </source>
</evidence>
<dbReference type="PROSITE" id="PS00237">
    <property type="entry name" value="G_PROTEIN_RECEP_F1_1"/>
    <property type="match status" value="1"/>
</dbReference>
<dbReference type="InterPro" id="IPR017452">
    <property type="entry name" value="GPCR_Rhodpsn_7TM"/>
</dbReference>
<dbReference type="OrthoDB" id="6088892at2759"/>
<evidence type="ECO:0000256" key="9">
    <source>
        <dbReference type="ARBA" id="ARBA00023180"/>
    </source>
</evidence>
<feature type="domain" description="G-protein coupled receptors family 1 profile" evidence="14">
    <location>
        <begin position="98"/>
        <end position="347"/>
    </location>
</feature>
<evidence type="ECO:0000256" key="13">
    <source>
        <dbReference type="SAM" id="Phobius"/>
    </source>
</evidence>
<dbReference type="PANTHER" id="PTHR24225:SF74">
    <property type="entry name" value="CHEMOKINE-LIKE RECEPTOR 1"/>
    <property type="match status" value="1"/>
</dbReference>
<dbReference type="GO" id="GO:0006954">
    <property type="term" value="P:inflammatory response"/>
    <property type="evidence" value="ECO:0007669"/>
    <property type="project" value="TreeGrafter"/>
</dbReference>
<dbReference type="GO" id="GO:0006935">
    <property type="term" value="P:chemotaxis"/>
    <property type="evidence" value="ECO:0007669"/>
    <property type="project" value="UniProtKB-KW"/>
</dbReference>
<dbReference type="InterPro" id="IPR000276">
    <property type="entry name" value="GPCR_Rhodpsn"/>
</dbReference>
<dbReference type="AlphaFoldDB" id="A0A8T3DQT5"/>
<comment type="subcellular location">
    <subcellularLocation>
        <location evidence="1">Membrane</location>
        <topology evidence="1">Multi-pass membrane protein</topology>
    </subcellularLocation>
</comment>